<reference evidence="1 2" key="1">
    <citation type="submission" date="2017-06" db="EMBL/GenBank/DDBJ databases">
        <authorList>
            <person name="Kim H.J."/>
            <person name="Triplett B.A."/>
        </authorList>
    </citation>
    <scope>NUCLEOTIDE SEQUENCE [LARGE SCALE GENOMIC DNA]</scope>
    <source>
        <strain evidence="1 2">DSM 44272</strain>
    </source>
</reference>
<dbReference type="EMBL" id="FZNO01000023">
    <property type="protein sequence ID" value="SNR75902.1"/>
    <property type="molecule type" value="Genomic_DNA"/>
</dbReference>
<accession>A0A238YY30</accession>
<keyword evidence="2" id="KW-1185">Reference proteome</keyword>
<evidence type="ECO:0000313" key="2">
    <source>
        <dbReference type="Proteomes" id="UP000198403"/>
    </source>
</evidence>
<dbReference type="Proteomes" id="UP000198403">
    <property type="component" value="Unassembled WGS sequence"/>
</dbReference>
<name>A0A238YY30_9ACTN</name>
<protein>
    <submittedName>
        <fullName evidence="1">Uncharacterized protein</fullName>
    </submittedName>
</protein>
<proteinExistence type="predicted"/>
<dbReference type="RefSeq" id="WP_089338044.1">
    <property type="nucleotide sequence ID" value="NZ_FZNO01000023.1"/>
</dbReference>
<gene>
    <name evidence="1" type="ORF">SAMN06272737_12345</name>
</gene>
<dbReference type="OrthoDB" id="5419957at2"/>
<organism evidence="1 2">
    <name type="scientific">Blastococcus mobilis</name>
    <dbReference type="NCBI Taxonomy" id="1938746"/>
    <lineage>
        <taxon>Bacteria</taxon>
        <taxon>Bacillati</taxon>
        <taxon>Actinomycetota</taxon>
        <taxon>Actinomycetes</taxon>
        <taxon>Geodermatophilales</taxon>
        <taxon>Geodermatophilaceae</taxon>
        <taxon>Blastococcus</taxon>
    </lineage>
</organism>
<evidence type="ECO:0000313" key="1">
    <source>
        <dbReference type="EMBL" id="SNR75902.1"/>
    </source>
</evidence>
<dbReference type="AlphaFoldDB" id="A0A238YY30"/>
<sequence>MPTPPTSTKTSLGQRLNAHARERWPALAKVEVRFRGQFAYVDGRLPDGEVLPLFRLRYSGSASRWGFALYRASHDDYQDSYLPSGDTAGTPQEALDCACGLYLNDPTAWLPDTPTN</sequence>